<feature type="compositionally biased region" description="Basic and acidic residues" evidence="1">
    <location>
        <begin position="67"/>
        <end position="87"/>
    </location>
</feature>
<name>A0ABQ0NZU4_9PROT</name>
<accession>A0ABQ0NZU4</accession>
<sequence length="87" mass="9358">MSVVCRAAWVACRGCTDANNHSTKLGERQASCSGVTHETSGREACQTDIGNTSLPCDPEDEVNDELDGNKQDKTTDPHFAESKKNGM</sequence>
<evidence type="ECO:0000313" key="2">
    <source>
        <dbReference type="EMBL" id="GBQ07656.1"/>
    </source>
</evidence>
<comment type="caution">
    <text evidence="2">The sequence shown here is derived from an EMBL/GenBank/DDBJ whole genome shotgun (WGS) entry which is preliminary data.</text>
</comment>
<reference evidence="2" key="1">
    <citation type="submission" date="2013-04" db="EMBL/GenBank/DDBJ databases">
        <title>The genome sequencing project of 58 acetic acid bacteria.</title>
        <authorList>
            <person name="Okamoto-Kainuma A."/>
            <person name="Ishikawa M."/>
            <person name="Umino S."/>
            <person name="Koizumi Y."/>
            <person name="Shiwa Y."/>
            <person name="Yoshikawa H."/>
            <person name="Matsutani M."/>
            <person name="Matsushita K."/>
        </authorList>
    </citation>
    <scope>NUCLEOTIDE SEQUENCE</scope>
    <source>
        <strain evidence="2">DSM 15669</strain>
    </source>
</reference>
<evidence type="ECO:0000313" key="3">
    <source>
        <dbReference type="Proteomes" id="UP001062901"/>
    </source>
</evidence>
<gene>
    <name evidence="2" type="ORF">AA15669_1473</name>
</gene>
<organism evidence="2 3">
    <name type="scientific">Saccharibacter floricola DSM 15669</name>
    <dbReference type="NCBI Taxonomy" id="1123227"/>
    <lineage>
        <taxon>Bacteria</taxon>
        <taxon>Pseudomonadati</taxon>
        <taxon>Pseudomonadota</taxon>
        <taxon>Alphaproteobacteria</taxon>
        <taxon>Acetobacterales</taxon>
        <taxon>Acetobacteraceae</taxon>
        <taxon>Saccharibacter</taxon>
    </lineage>
</organism>
<keyword evidence="3" id="KW-1185">Reference proteome</keyword>
<feature type="region of interest" description="Disordered" evidence="1">
    <location>
        <begin position="49"/>
        <end position="87"/>
    </location>
</feature>
<dbReference type="Proteomes" id="UP001062901">
    <property type="component" value="Unassembled WGS sequence"/>
</dbReference>
<dbReference type="EMBL" id="BAQD01000043">
    <property type="protein sequence ID" value="GBQ07656.1"/>
    <property type="molecule type" value="Genomic_DNA"/>
</dbReference>
<feature type="compositionally biased region" description="Acidic residues" evidence="1">
    <location>
        <begin position="57"/>
        <end position="66"/>
    </location>
</feature>
<evidence type="ECO:0000256" key="1">
    <source>
        <dbReference type="SAM" id="MobiDB-lite"/>
    </source>
</evidence>
<protein>
    <submittedName>
        <fullName evidence="2">Uncharacterized protein</fullName>
    </submittedName>
</protein>
<proteinExistence type="predicted"/>